<dbReference type="GO" id="GO:0006886">
    <property type="term" value="P:intracellular protein transport"/>
    <property type="evidence" value="ECO:0007669"/>
    <property type="project" value="InterPro"/>
</dbReference>
<gene>
    <name evidence="1" type="ORF">PACLA_8A040565</name>
</gene>
<dbReference type="GO" id="GO:0071439">
    <property type="term" value="C:clathrin complex"/>
    <property type="evidence" value="ECO:0007669"/>
    <property type="project" value="TreeGrafter"/>
</dbReference>
<dbReference type="PANTHER" id="PTHR10292">
    <property type="entry name" value="CLATHRIN HEAVY CHAIN RELATED"/>
    <property type="match status" value="1"/>
</dbReference>
<keyword evidence="2" id="KW-1185">Reference proteome</keyword>
<dbReference type="InterPro" id="IPR022365">
    <property type="entry name" value="Clathrin_H-chain_propeller_rpt"/>
</dbReference>
<dbReference type="SUPFAM" id="SSF50989">
    <property type="entry name" value="Clathrin heavy-chain terminal domain"/>
    <property type="match status" value="1"/>
</dbReference>
<dbReference type="AlphaFoldDB" id="A0A6S7H147"/>
<reference evidence="1" key="1">
    <citation type="submission" date="2020-04" db="EMBL/GenBank/DDBJ databases">
        <authorList>
            <person name="Alioto T."/>
            <person name="Alioto T."/>
            <person name="Gomez Garrido J."/>
        </authorList>
    </citation>
    <scope>NUCLEOTIDE SEQUENCE</scope>
    <source>
        <strain evidence="1">A484AB</strain>
    </source>
</reference>
<dbReference type="Pfam" id="PF01394">
    <property type="entry name" value="Clathrin_propel"/>
    <property type="match status" value="2"/>
</dbReference>
<dbReference type="GO" id="GO:0045334">
    <property type="term" value="C:clathrin-coated endocytic vesicle"/>
    <property type="evidence" value="ECO:0007669"/>
    <property type="project" value="TreeGrafter"/>
</dbReference>
<dbReference type="InterPro" id="IPR016025">
    <property type="entry name" value="Clathrin_H-chain_N"/>
</dbReference>
<organism evidence="1 2">
    <name type="scientific">Paramuricea clavata</name>
    <name type="common">Red gorgonian</name>
    <name type="synonym">Violescent sea-whip</name>
    <dbReference type="NCBI Taxonomy" id="317549"/>
    <lineage>
        <taxon>Eukaryota</taxon>
        <taxon>Metazoa</taxon>
        <taxon>Cnidaria</taxon>
        <taxon>Anthozoa</taxon>
        <taxon>Octocorallia</taxon>
        <taxon>Malacalcyonacea</taxon>
        <taxon>Plexauridae</taxon>
        <taxon>Paramuricea</taxon>
    </lineage>
</organism>
<dbReference type="EMBL" id="CACRXK020002845">
    <property type="protein sequence ID" value="CAB3996322.1"/>
    <property type="molecule type" value="Genomic_DNA"/>
</dbReference>
<dbReference type="GO" id="GO:0030132">
    <property type="term" value="C:clathrin coat of coated pit"/>
    <property type="evidence" value="ECO:0007669"/>
    <property type="project" value="InterPro"/>
</dbReference>
<dbReference type="PANTHER" id="PTHR10292:SF1">
    <property type="entry name" value="CLATHRIN HEAVY CHAIN"/>
    <property type="match status" value="1"/>
</dbReference>
<evidence type="ECO:0000313" key="2">
    <source>
        <dbReference type="Proteomes" id="UP001152795"/>
    </source>
</evidence>
<protein>
    <submittedName>
        <fullName evidence="1">Clathrin heavy chain 1-like, partial</fullName>
    </submittedName>
</protein>
<dbReference type="GO" id="GO:0005198">
    <property type="term" value="F:structural molecule activity"/>
    <property type="evidence" value="ECO:0007669"/>
    <property type="project" value="InterPro"/>
</dbReference>
<dbReference type="OrthoDB" id="2113814at2759"/>
<comment type="caution">
    <text evidence="1">The sequence shown here is derived from an EMBL/GenBank/DDBJ whole genome shotgun (WGS) entry which is preliminary data.</text>
</comment>
<dbReference type="Proteomes" id="UP001152795">
    <property type="component" value="Unassembled WGS sequence"/>
</dbReference>
<feature type="non-terminal residue" evidence="1">
    <location>
        <position position="133"/>
    </location>
</feature>
<sequence>MAQVLPIKFQEHLQLQNIGINAANIGFSTLTMESDKFICVREKIGDTAQVVIIDMDNANNPIRRPISADSAIMNPKSKVIALKAGRTLQIFNIEMKSKMKAHNMTEDVTFWKWISVNTVALVTDAAVFHWSME</sequence>
<name>A0A6S7H147_PARCT</name>
<dbReference type="GO" id="GO:0032051">
    <property type="term" value="F:clathrin light chain binding"/>
    <property type="evidence" value="ECO:0007669"/>
    <property type="project" value="TreeGrafter"/>
</dbReference>
<evidence type="ECO:0000313" key="1">
    <source>
        <dbReference type="EMBL" id="CAB3996322.1"/>
    </source>
</evidence>
<proteinExistence type="predicted"/>
<accession>A0A6S7H147</accession>
<dbReference type="FunFam" id="2.130.10.110:FF:000005">
    <property type="entry name" value="Clathrin heavy chain 1"/>
    <property type="match status" value="1"/>
</dbReference>
<dbReference type="Gene3D" id="2.130.10.110">
    <property type="entry name" value="Clathrin heavy-chain terminal domain"/>
    <property type="match status" value="1"/>
</dbReference>
<dbReference type="GO" id="GO:0030130">
    <property type="term" value="C:clathrin coat of trans-Golgi network vesicle"/>
    <property type="evidence" value="ECO:0007669"/>
    <property type="project" value="InterPro"/>
</dbReference>
<dbReference type="GO" id="GO:0006898">
    <property type="term" value="P:receptor-mediated endocytosis"/>
    <property type="evidence" value="ECO:0007669"/>
    <property type="project" value="TreeGrafter"/>
</dbReference>